<dbReference type="EMBL" id="AYKF01000088">
    <property type="protein sequence ID" value="ROO28280.1"/>
    <property type="molecule type" value="Genomic_DNA"/>
</dbReference>
<dbReference type="Proteomes" id="UP000285123">
    <property type="component" value="Unassembled WGS sequence"/>
</dbReference>
<name>A0A423PRQ7_9GAMM</name>
<organism evidence="1 2">
    <name type="scientific">Salinisphaera orenii YIM 95161</name>
    <dbReference type="NCBI Taxonomy" id="1051139"/>
    <lineage>
        <taxon>Bacteria</taxon>
        <taxon>Pseudomonadati</taxon>
        <taxon>Pseudomonadota</taxon>
        <taxon>Gammaproteobacteria</taxon>
        <taxon>Salinisphaerales</taxon>
        <taxon>Salinisphaeraceae</taxon>
        <taxon>Salinisphaera</taxon>
    </lineage>
</organism>
<reference evidence="1 2" key="1">
    <citation type="submission" date="2013-10" db="EMBL/GenBank/DDBJ databases">
        <title>Salinisphaera halophila YIM 95161 Genome Sequencing.</title>
        <authorList>
            <person name="Lai Q."/>
            <person name="Li C."/>
            <person name="Shao Z."/>
        </authorList>
    </citation>
    <scope>NUCLEOTIDE SEQUENCE [LARGE SCALE GENOMIC DNA]</scope>
    <source>
        <strain evidence="1 2">YIM 95161</strain>
    </source>
</reference>
<dbReference type="SUPFAM" id="SSF160059">
    <property type="entry name" value="PriA/YqbF domain"/>
    <property type="match status" value="1"/>
</dbReference>
<evidence type="ECO:0000313" key="1">
    <source>
        <dbReference type="EMBL" id="ROO28280.1"/>
    </source>
</evidence>
<accession>A0A423PRQ7</accession>
<dbReference type="AlphaFoldDB" id="A0A423PRQ7"/>
<dbReference type="Gene3D" id="3.40.5.80">
    <property type="match status" value="1"/>
</dbReference>
<evidence type="ECO:0000313" key="2">
    <source>
        <dbReference type="Proteomes" id="UP000285123"/>
    </source>
</evidence>
<protein>
    <submittedName>
        <fullName evidence="1">Uncharacterized protein</fullName>
    </submittedName>
</protein>
<sequence length="120" mass="12709">MSHTIDGYRITATRTLYRRAGLDLRAPVTLSAEALTADQIATLKADPVVHIEPADVPADADAPADGEPLTPAATAKELIERIKHVEDEASLDALVDGGENRKSVLEAISAQRATIQGQAE</sequence>
<proteinExistence type="predicted"/>
<dbReference type="RefSeq" id="WP_123591422.1">
    <property type="nucleotide sequence ID" value="NZ_AYKF01000088.1"/>
</dbReference>
<comment type="caution">
    <text evidence="1">The sequence shown here is derived from an EMBL/GenBank/DDBJ whole genome shotgun (WGS) entry which is preliminary data.</text>
</comment>
<gene>
    <name evidence="1" type="ORF">SAHL_10835</name>
</gene>